<evidence type="ECO:0000313" key="2">
    <source>
        <dbReference type="Proteomes" id="UP000030780"/>
    </source>
</evidence>
<dbReference type="VEuPathDB" id="AmoebaDB:KM1_242040"/>
<protein>
    <submittedName>
        <fullName evidence="1">DNA polymerase</fullName>
    </submittedName>
</protein>
<organism evidence="1 2">
    <name type="scientific">Entamoeba histolytica HM-3:IMSS</name>
    <dbReference type="NCBI Taxonomy" id="885315"/>
    <lineage>
        <taxon>Eukaryota</taxon>
        <taxon>Amoebozoa</taxon>
        <taxon>Evosea</taxon>
        <taxon>Archamoebae</taxon>
        <taxon>Mastigamoebida</taxon>
        <taxon>Entamoebidae</taxon>
        <taxon>Entamoeba</taxon>
    </lineage>
</organism>
<accession>M7WY76</accession>
<dbReference type="EMBL" id="KB638417">
    <property type="protein sequence ID" value="EMS12683.1"/>
    <property type="molecule type" value="Genomic_DNA"/>
</dbReference>
<feature type="non-terminal residue" evidence="1">
    <location>
        <position position="64"/>
    </location>
</feature>
<evidence type="ECO:0000313" key="1">
    <source>
        <dbReference type="EMBL" id="EMS12683.1"/>
    </source>
</evidence>
<dbReference type="Proteomes" id="UP000030780">
    <property type="component" value="Unassembled WGS sequence"/>
</dbReference>
<proteinExistence type="predicted"/>
<gene>
    <name evidence="1" type="ORF">KM1_242040</name>
</gene>
<sequence>MNEVIYLCENMDIEVYYQDTDNIHNKDDKSTQLRYYYHEKYNIELVGIKIDQFHSDFHPGHEKV</sequence>
<dbReference type="AlphaFoldDB" id="M7WY76"/>
<reference evidence="1 2" key="1">
    <citation type="submission" date="2013-01" db="EMBL/GenBank/DDBJ databases">
        <authorList>
            <person name="Inman J."/>
            <person name="Zafar N."/>
            <person name="Lorenzi H."/>
            <person name="Caler E."/>
        </authorList>
    </citation>
    <scope>NUCLEOTIDE SEQUENCE [LARGE SCALE GENOMIC DNA]</scope>
    <source>
        <strain evidence="1 2">HM-3:IMSS</strain>
    </source>
</reference>
<name>M7WY76_ENTHI</name>